<protein>
    <recommendedName>
        <fullName evidence="6">DUF2428 domain-containing protein</fullName>
    </recommendedName>
</protein>
<evidence type="ECO:0000313" key="5">
    <source>
        <dbReference type="Proteomes" id="UP000030693"/>
    </source>
</evidence>
<organism evidence="4">
    <name type="scientific">Fonticula alba</name>
    <name type="common">Slime mold</name>
    <dbReference type="NCBI Taxonomy" id="691883"/>
    <lineage>
        <taxon>Eukaryota</taxon>
        <taxon>Rotosphaerida</taxon>
        <taxon>Fonticulaceae</taxon>
        <taxon>Fonticula</taxon>
    </lineage>
</organism>
<dbReference type="Pfam" id="PF10350">
    <property type="entry name" value="DUF2428"/>
    <property type="match status" value="2"/>
</dbReference>
<gene>
    <name evidence="4" type="ORF">H696_00903</name>
</gene>
<feature type="compositionally biased region" description="Basic and acidic residues" evidence="1">
    <location>
        <begin position="2259"/>
        <end position="2273"/>
    </location>
</feature>
<evidence type="ECO:0008006" key="6">
    <source>
        <dbReference type="Google" id="ProtNLM"/>
    </source>
</evidence>
<name>A0A058ZG71_FONAL</name>
<keyword evidence="5" id="KW-1185">Reference proteome</keyword>
<dbReference type="PANTHER" id="PTHR14387">
    <property type="entry name" value="THADA/DEATH RECEPTOR INTERACTING PROTEIN"/>
    <property type="match status" value="1"/>
</dbReference>
<feature type="domain" description="DUF2428" evidence="2">
    <location>
        <begin position="1191"/>
        <end position="1325"/>
    </location>
</feature>
<evidence type="ECO:0000313" key="4">
    <source>
        <dbReference type="EMBL" id="KCV73364.1"/>
    </source>
</evidence>
<dbReference type="OMA" id="ASAIFCK"/>
<dbReference type="OrthoDB" id="73997at2759"/>
<accession>A0A058ZG71</accession>
<sequence>MASAAPFTPPAWLPVEGDAHFRCSLDQSCHLAVESGQAPLRQWATDLQAALRLDLSKASGQIGRLADAVGLVSRAPAPEADLFGSTTAEQFAFHFAGLVSACFFSTDQSKIRRPLLALMGNLLRAVARSEAPPEWAPSVAPLAVVEALPGALRLAADYAGPRSQLVAAGILLTVDRLVLGREVPLPAAAAVTPAEVLAGPGPITSILPRLTTLDALKLLASAAFEEPIGVAVIQNRFAACLGLLAGQLDAAAASLAGTADPGAPVLAVQALHIQAMSGVLQTLFRQIPGHQEYGRLLGAPGLVHGTEPEEPPGAQADGDIVPGLLARIVIGTRALCMTRSEHVPANMVFHLSMLCGQIVSCPGWSMAVRASGGALPAPVTAGVAHSDALVFDQLLLAHLGDMRPAAGLAILRGMFGGLPRAALLSEDAGLLAVRLPRVLGDFAGRGLEGEDSTQLQSVLADWTSELLRLARQTGPADKQPSGRRAGGTPAKAPTDLPAGFAFADCQALLQGAGLGWVLDYVIQVWDNSLANAAAPSIRTTLSNLLSLMPFLPAAAEGGTFGPQAFLSRILSLGWHSKAMYKALRLAIAHIDLLAFEDTYRAVVAGTLAAFTTYTQCAFLASDLLEGCLQLAAKSVSDPAARRAVVMGWIRPIVDIILQEHSAETRRDIETYCLRIVLRVAPENLILLLEEVLAREPGLTPHAFARAPNQPWSWLSALVALVRLGREESLLDMGMFSEALGVDHPFVSILPPLTPEEEAAAAEQPEDPTVEGPRRLPRAGAAKLRQIFSLGRPVVSYFLLEQALSVSNSFTRLGALGIICNSHKIEPLSPRETHLLLRVYLPNALQESSTEFRHEQSILLGRLFRRVRDSYYSLHYRRRRQCDRDGGSLTPAEARRVADLDAAIARTEAFVTDLLRFFVGRLQPGARFQQVSTCLDWLHALVPTLGIASGQDMPLPSTVQSNLAGWRLPVVDPVSGKSIIRTEPPGGGITEADVLRLTFALCSDPADPDRQAAEQQSLLTALVAVLLDTALFDTYRRTQGQALGLLRQMHAPWPGVSTPAMASVYFASAFRVAVHNTRGQPSDAAAGVLGLLFEKYIIGLGWRLAGIEPAARVADTPGPGEDEDPVRHSLDQLLGALEADAAMARGDLWEASQRRPAFGTLNVTRGLLAHVNLAGVQAGTPAGRAWSGLLLRLTTSLVQQIEACREPLSVPAPEGNSAADVTQLPGAEGDFPHPGLGDEDMTAGDVSDDESPDADQTGGWHQVLTSVCWRSIKAACALLVELLSRAGHLMAPHSLADVTRYFVSLLLTMRHIGGISALYTNLAELFLLLGQGGPSVKGVLDLPPAEVAEAPYFGLVAGPTFIGADSAIAWVLPAALLAPEAAAALHHPTSDPRPITFFELVRAGFERLLFAGKSLSITRRSAGLPVMFRILFAPILHTPEGQALLRTTIRTLLDIARWPARDTASGMNFPQVHSLNVLHGMAVHSSFATLIEPFISDAFELSITHFSSQCWDIRNSGMMLFSALLGRVFGPAKNLPQSDGELTLCSFPHTSASDAAAGRLHHDALATVDFEAPAIPAASSHRLTAWKFFSQHPQLLAFVGKHVAMAVNELAPSTGGADTVNVAVPQPGRSLFPILSLLSRFAPVLDQSSLAGTESQPPAGMISDSSSSGTAASPNLAAVLSSDELATLLATLSRDLLTCARGGTYWLLRGVAVRAVTAIVPAGALMGQIVLPAADALRQDLSSCSSSSGVACPNALHGAALAIKMAAQRLLPLVSSAAALQDIATSLCTVLAELLALTGNSMAPAVAPAHTALLDTALLVLHYLPQWLEAAAAGAPVPDVAAMALAALAAEVDRAAEHPALVRLLVRLVDPRSMARRPDGPVVPGLDLMLASTARAFVFRHIWGPGATGAGPLSEDLALAVAALAGCAPRAGDLAAGAWSPTQGDLLRSRLLPLYAMASLSAAARQEALFALVQRLRFATASATSAATMSTNPGFLVLARHLTRQIVGQREPVPEVAAVLLAALHALLHVGGMALAAGIRSSPGGDLLQQLVASQLADLEAGVAEQRVTAATAPQLHLLADLLVGALANGESMSGEQEARLFRSLGALCSERGPARGRLAVCRALVALLAGADHRAWPLLRPGSRAGAALCFHLALLLQDDSQTVRDAALLAANLLPALEVGAGAGPGIPPLVARSLAVTRLMCLSGALCPGALLDLALEHFGVTAAPAAGDEAAWAGRLQEAGRELATSAHLWASGQRPVDDREATDAQEHQPKQSATDAGGIRLPSLRGCQLFIQEDANLYRQPSLDASAMATSIGFVAAMADPPVDVLRRLALLVILLKTQALLALPHLQENPLVRQYATDRLIILGQLAGTLASLRNRWPDLFPAGLACDDVLHMAAKDRGDSSPQALLGRQVRLVLLAADSYMNTATASAPTTAQ</sequence>
<reference evidence="4" key="1">
    <citation type="submission" date="2013-04" db="EMBL/GenBank/DDBJ databases">
        <title>The Genome Sequence of Fonticula alba ATCC 38817.</title>
        <authorList>
            <consortium name="The Broad Institute Genomics Platform"/>
            <person name="Russ C."/>
            <person name="Cuomo C."/>
            <person name="Burger G."/>
            <person name="Gray M.W."/>
            <person name="Holland P.W.H."/>
            <person name="King N."/>
            <person name="Lang F.B.F."/>
            <person name="Roger A.J."/>
            <person name="Ruiz-Trillo I."/>
            <person name="Brown M."/>
            <person name="Walker B."/>
            <person name="Young S."/>
            <person name="Zeng Q."/>
            <person name="Gargeya S."/>
            <person name="Fitzgerald M."/>
            <person name="Haas B."/>
            <person name="Abouelleil A."/>
            <person name="Allen A.W."/>
            <person name="Alvarado L."/>
            <person name="Arachchi H.M."/>
            <person name="Berlin A.M."/>
            <person name="Chapman S.B."/>
            <person name="Gainer-Dewar J."/>
            <person name="Goldberg J."/>
            <person name="Griggs A."/>
            <person name="Gujja S."/>
            <person name="Hansen M."/>
            <person name="Howarth C."/>
            <person name="Imamovic A."/>
            <person name="Ireland A."/>
            <person name="Larimer J."/>
            <person name="McCowan C."/>
            <person name="Murphy C."/>
            <person name="Pearson M."/>
            <person name="Poon T.W."/>
            <person name="Priest M."/>
            <person name="Roberts A."/>
            <person name="Saif S."/>
            <person name="Shea T."/>
            <person name="Sisk P."/>
            <person name="Sykes S."/>
            <person name="Wortman J."/>
            <person name="Nusbaum C."/>
            <person name="Birren B."/>
        </authorList>
    </citation>
    <scope>NUCLEOTIDE SEQUENCE [LARGE SCALE GENOMIC DNA]</scope>
    <source>
        <strain evidence="4">ATCC 38817</strain>
    </source>
</reference>
<dbReference type="InterPro" id="IPR056843">
    <property type="entry name" value="THADA-like_TPR"/>
</dbReference>
<feature type="region of interest" description="Disordered" evidence="1">
    <location>
        <begin position="1208"/>
        <end position="1257"/>
    </location>
</feature>
<evidence type="ECO:0000259" key="2">
    <source>
        <dbReference type="Pfam" id="PF10350"/>
    </source>
</evidence>
<feature type="domain" description="tRNA (32-2'-O)-methyltransferase regulator THADA-like TPR repeats region" evidence="3">
    <location>
        <begin position="797"/>
        <end position="943"/>
    </location>
</feature>
<feature type="compositionally biased region" description="Acidic residues" evidence="1">
    <location>
        <begin position="1236"/>
        <end position="1252"/>
    </location>
</feature>
<dbReference type="Pfam" id="PF25150">
    <property type="entry name" value="TPR_Trm732"/>
    <property type="match status" value="1"/>
</dbReference>
<evidence type="ECO:0000259" key="3">
    <source>
        <dbReference type="Pfam" id="PF25150"/>
    </source>
</evidence>
<feature type="domain" description="DUF2428" evidence="2">
    <location>
        <begin position="1411"/>
        <end position="1510"/>
    </location>
</feature>
<dbReference type="InterPro" id="IPR051954">
    <property type="entry name" value="tRNA_methyltransferase_THADA"/>
</dbReference>
<proteinExistence type="predicted"/>
<dbReference type="RefSeq" id="XP_009493065.1">
    <property type="nucleotide sequence ID" value="XM_009494790.1"/>
</dbReference>
<evidence type="ECO:0000256" key="1">
    <source>
        <dbReference type="SAM" id="MobiDB-lite"/>
    </source>
</evidence>
<feature type="region of interest" description="Disordered" evidence="1">
    <location>
        <begin position="1648"/>
        <end position="1667"/>
    </location>
</feature>
<dbReference type="eggNOG" id="KOG1810">
    <property type="taxonomic scope" value="Eukaryota"/>
</dbReference>
<dbReference type="PANTHER" id="PTHR14387:SF0">
    <property type="entry name" value="DUF2428 DOMAIN-CONTAINING PROTEIN"/>
    <property type="match status" value="1"/>
</dbReference>
<dbReference type="EMBL" id="KB932201">
    <property type="protein sequence ID" value="KCV73364.1"/>
    <property type="molecule type" value="Genomic_DNA"/>
</dbReference>
<dbReference type="GO" id="GO:0005829">
    <property type="term" value="C:cytosol"/>
    <property type="evidence" value="ECO:0007669"/>
    <property type="project" value="TreeGrafter"/>
</dbReference>
<dbReference type="InterPro" id="IPR019442">
    <property type="entry name" value="THADA/TRM732_DUF2428"/>
</dbReference>
<dbReference type="GeneID" id="20525628"/>
<dbReference type="Proteomes" id="UP000030693">
    <property type="component" value="Unassembled WGS sequence"/>
</dbReference>
<dbReference type="STRING" id="691883.A0A058ZG71"/>
<feature type="region of interest" description="Disordered" evidence="1">
    <location>
        <begin position="2255"/>
        <end position="2283"/>
    </location>
</feature>
<dbReference type="GO" id="GO:0030488">
    <property type="term" value="P:tRNA methylation"/>
    <property type="evidence" value="ECO:0007669"/>
    <property type="project" value="TreeGrafter"/>
</dbReference>